<dbReference type="InterPro" id="IPR013321">
    <property type="entry name" value="Arc_rbn_hlx_hlx"/>
</dbReference>
<dbReference type="RefSeq" id="WP_207128267.1">
    <property type="nucleotide sequence ID" value="NZ_BOPO01000125.1"/>
</dbReference>
<dbReference type="InterPro" id="IPR010985">
    <property type="entry name" value="Ribbon_hlx_hlx"/>
</dbReference>
<feature type="compositionally biased region" description="Low complexity" evidence="1">
    <location>
        <begin position="107"/>
        <end position="127"/>
    </location>
</feature>
<accession>A0A8J4AFK0</accession>
<evidence type="ECO:0000313" key="3">
    <source>
        <dbReference type="Proteomes" id="UP000614996"/>
    </source>
</evidence>
<dbReference type="CDD" id="cd21631">
    <property type="entry name" value="RHH_CopG_NikR-like"/>
    <property type="match status" value="1"/>
</dbReference>
<protein>
    <recommendedName>
        <fullName evidence="4">CopG family transcriptional regulator</fullName>
    </recommendedName>
</protein>
<feature type="compositionally biased region" description="Low complexity" evidence="1">
    <location>
        <begin position="90"/>
        <end position="99"/>
    </location>
</feature>
<dbReference type="GO" id="GO:0006355">
    <property type="term" value="P:regulation of DNA-templated transcription"/>
    <property type="evidence" value="ECO:0007669"/>
    <property type="project" value="InterPro"/>
</dbReference>
<dbReference type="SUPFAM" id="SSF47598">
    <property type="entry name" value="Ribbon-helix-helix"/>
    <property type="match status" value="1"/>
</dbReference>
<dbReference type="EMBL" id="BOPO01000125">
    <property type="protein sequence ID" value="GIL30671.1"/>
    <property type="molecule type" value="Genomic_DNA"/>
</dbReference>
<organism evidence="2 3">
    <name type="scientific">Actinocatenispora comari</name>
    <dbReference type="NCBI Taxonomy" id="2807577"/>
    <lineage>
        <taxon>Bacteria</taxon>
        <taxon>Bacillati</taxon>
        <taxon>Actinomycetota</taxon>
        <taxon>Actinomycetes</taxon>
        <taxon>Micromonosporales</taxon>
        <taxon>Micromonosporaceae</taxon>
        <taxon>Actinocatenispora</taxon>
    </lineage>
</organism>
<name>A0A8J4AFK0_9ACTN</name>
<gene>
    <name evidence="2" type="ORF">NUM_59250</name>
</gene>
<evidence type="ECO:0000256" key="1">
    <source>
        <dbReference type="SAM" id="MobiDB-lite"/>
    </source>
</evidence>
<feature type="compositionally biased region" description="Low complexity" evidence="1">
    <location>
        <begin position="65"/>
        <end position="78"/>
    </location>
</feature>
<reference evidence="3" key="1">
    <citation type="journal article" date="2021" name="Int. J. Syst. Evol. Microbiol.">
        <title>Actinocatenispora comari sp. nov., an endophytic actinomycete isolated from aerial parts of Comarum salesowianum.</title>
        <authorList>
            <person name="Oyunbileg N."/>
            <person name="Iizaka Y."/>
            <person name="Hamada M."/>
            <person name="Davaapurev B.O."/>
            <person name="Fukumoto A."/>
            <person name="Tsetseg B."/>
            <person name="Kato F."/>
            <person name="Tamura T."/>
            <person name="Batkhuu J."/>
            <person name="Anzai Y."/>
        </authorList>
    </citation>
    <scope>NUCLEOTIDE SEQUENCE [LARGE SCALE GENOMIC DNA]</scope>
    <source>
        <strain evidence="3">NUM-2625</strain>
    </source>
</reference>
<proteinExistence type="predicted"/>
<evidence type="ECO:0008006" key="4">
    <source>
        <dbReference type="Google" id="ProtNLM"/>
    </source>
</evidence>
<feature type="region of interest" description="Disordered" evidence="1">
    <location>
        <begin position="48"/>
        <end position="134"/>
    </location>
</feature>
<feature type="compositionally biased region" description="Gly residues" evidence="1">
    <location>
        <begin position="79"/>
        <end position="89"/>
    </location>
</feature>
<dbReference type="AlphaFoldDB" id="A0A8J4AFK0"/>
<keyword evidence="3" id="KW-1185">Reference proteome</keyword>
<dbReference type="Proteomes" id="UP000614996">
    <property type="component" value="Unassembled WGS sequence"/>
</dbReference>
<sequence length="134" mass="12564">MVATGREKVQFNVYLPAELVRQVKHAAIDQGVSLSALVESVLRAHVGAPDESVDAPGGLAGSASGGAARAASGEAPRGASGGAARGASGGAADEAAAGPPAGGAGTPGERAGTPAEGAGATGGAPENAAEEGRR</sequence>
<dbReference type="Gene3D" id="1.10.1220.10">
    <property type="entry name" value="Met repressor-like"/>
    <property type="match status" value="1"/>
</dbReference>
<comment type="caution">
    <text evidence="2">The sequence shown here is derived from an EMBL/GenBank/DDBJ whole genome shotgun (WGS) entry which is preliminary data.</text>
</comment>
<evidence type="ECO:0000313" key="2">
    <source>
        <dbReference type="EMBL" id="GIL30671.1"/>
    </source>
</evidence>